<dbReference type="EMBL" id="CP001110">
    <property type="protein sequence ID" value="ACF44465.1"/>
    <property type="molecule type" value="Genomic_DNA"/>
</dbReference>
<dbReference type="STRING" id="324925.Ppha_2270"/>
<organism evidence="1 2">
    <name type="scientific">Pelodictyon phaeoclathratiforme (strain DSM 5477 / BU-1)</name>
    <dbReference type="NCBI Taxonomy" id="324925"/>
    <lineage>
        <taxon>Bacteria</taxon>
        <taxon>Pseudomonadati</taxon>
        <taxon>Chlorobiota</taxon>
        <taxon>Chlorobiia</taxon>
        <taxon>Chlorobiales</taxon>
        <taxon>Chlorobiaceae</taxon>
        <taxon>Chlorobium/Pelodictyon group</taxon>
        <taxon>Pelodictyon</taxon>
    </lineage>
</organism>
<dbReference type="KEGG" id="pph:Ppha_2270"/>
<keyword evidence="2" id="KW-1185">Reference proteome</keyword>
<dbReference type="Proteomes" id="UP000002724">
    <property type="component" value="Chromosome"/>
</dbReference>
<protein>
    <submittedName>
        <fullName evidence="1">Uncharacterized protein</fullName>
    </submittedName>
</protein>
<accession>B4SE46</accession>
<dbReference type="AlphaFoldDB" id="B4SE46"/>
<proteinExistence type="predicted"/>
<dbReference type="HOGENOM" id="CLU_199879_0_0_10"/>
<evidence type="ECO:0000313" key="2">
    <source>
        <dbReference type="Proteomes" id="UP000002724"/>
    </source>
</evidence>
<reference evidence="1 2" key="1">
    <citation type="submission" date="2008-06" db="EMBL/GenBank/DDBJ databases">
        <title>Complete sequence of Pelodictyon phaeoclathratiforme BU-1.</title>
        <authorList>
            <consortium name="US DOE Joint Genome Institute"/>
            <person name="Lucas S."/>
            <person name="Copeland A."/>
            <person name="Lapidus A."/>
            <person name="Glavina del Rio T."/>
            <person name="Dalin E."/>
            <person name="Tice H."/>
            <person name="Bruce D."/>
            <person name="Goodwin L."/>
            <person name="Pitluck S."/>
            <person name="Schmutz J."/>
            <person name="Larimer F."/>
            <person name="Land M."/>
            <person name="Hauser L."/>
            <person name="Kyrpides N."/>
            <person name="Mikhailova N."/>
            <person name="Liu Z."/>
            <person name="Li T."/>
            <person name="Zhao F."/>
            <person name="Overmann J."/>
            <person name="Bryant D.A."/>
            <person name="Richardson P."/>
        </authorList>
    </citation>
    <scope>NUCLEOTIDE SEQUENCE [LARGE SCALE GENOMIC DNA]</scope>
    <source>
        <strain evidence="2">DSM 5477 / BU-1</strain>
    </source>
</reference>
<sequence>MLYRKELFPMTIFQFPQFSPEAAKLWEEIPVEFQEEILDNVFCSHCRDAVRIVDYSGSVVSGDLRLKGNCAICGNQVARLVEGS</sequence>
<evidence type="ECO:0000313" key="1">
    <source>
        <dbReference type="EMBL" id="ACF44465.1"/>
    </source>
</evidence>
<name>B4SE46_PELPB</name>
<gene>
    <name evidence="1" type="ordered locus">Ppha_2270</name>
</gene>